<gene>
    <name evidence="1" type="ORF">E2C01_014021</name>
</gene>
<keyword evidence="2" id="KW-1185">Reference proteome</keyword>
<dbReference type="Proteomes" id="UP000324222">
    <property type="component" value="Unassembled WGS sequence"/>
</dbReference>
<dbReference type="EMBL" id="VSRR010000937">
    <property type="protein sequence ID" value="MPC21048.1"/>
    <property type="molecule type" value="Genomic_DNA"/>
</dbReference>
<reference evidence="1 2" key="1">
    <citation type="submission" date="2019-05" db="EMBL/GenBank/DDBJ databases">
        <title>Another draft genome of Portunus trituberculatus and its Hox gene families provides insights of decapod evolution.</title>
        <authorList>
            <person name="Jeong J.-H."/>
            <person name="Song I."/>
            <person name="Kim S."/>
            <person name="Choi T."/>
            <person name="Kim D."/>
            <person name="Ryu S."/>
            <person name="Kim W."/>
        </authorList>
    </citation>
    <scope>NUCLEOTIDE SEQUENCE [LARGE SCALE GENOMIC DNA]</scope>
    <source>
        <tissue evidence="1">Muscle</tissue>
    </source>
</reference>
<comment type="caution">
    <text evidence="1">The sequence shown here is derived from an EMBL/GenBank/DDBJ whole genome shotgun (WGS) entry which is preliminary data.</text>
</comment>
<proteinExistence type="predicted"/>
<evidence type="ECO:0000313" key="2">
    <source>
        <dbReference type="Proteomes" id="UP000324222"/>
    </source>
</evidence>
<evidence type="ECO:0000313" key="1">
    <source>
        <dbReference type="EMBL" id="MPC21048.1"/>
    </source>
</evidence>
<organism evidence="1 2">
    <name type="scientific">Portunus trituberculatus</name>
    <name type="common">Swimming crab</name>
    <name type="synonym">Neptunus trituberculatus</name>
    <dbReference type="NCBI Taxonomy" id="210409"/>
    <lineage>
        <taxon>Eukaryota</taxon>
        <taxon>Metazoa</taxon>
        <taxon>Ecdysozoa</taxon>
        <taxon>Arthropoda</taxon>
        <taxon>Crustacea</taxon>
        <taxon>Multicrustacea</taxon>
        <taxon>Malacostraca</taxon>
        <taxon>Eumalacostraca</taxon>
        <taxon>Eucarida</taxon>
        <taxon>Decapoda</taxon>
        <taxon>Pleocyemata</taxon>
        <taxon>Brachyura</taxon>
        <taxon>Eubrachyura</taxon>
        <taxon>Portunoidea</taxon>
        <taxon>Portunidae</taxon>
        <taxon>Portuninae</taxon>
        <taxon>Portunus</taxon>
    </lineage>
</organism>
<dbReference type="AlphaFoldDB" id="A0A5B7DI25"/>
<name>A0A5B7DI25_PORTR</name>
<accession>A0A5B7DI25</accession>
<protein>
    <submittedName>
        <fullName evidence="1">Uncharacterized protein</fullName>
    </submittedName>
</protein>
<sequence>MARGKAAPPYEQQVWTPELKQKAKQALSLLRLTLTEGEIKNYVREEQLAPPGGAALLADHNGIDTCFDLTLRSSSPTDILLY</sequence>